<dbReference type="Proteomes" id="UP000316726">
    <property type="component" value="Chromosome 1"/>
</dbReference>
<accession>A0A5B8MBY1</accession>
<evidence type="ECO:0000256" key="2">
    <source>
        <dbReference type="SAM" id="MobiDB-lite"/>
    </source>
</evidence>
<dbReference type="EMBL" id="CP031034">
    <property type="protein sequence ID" value="QDZ17946.1"/>
    <property type="molecule type" value="Genomic_DNA"/>
</dbReference>
<dbReference type="AlphaFoldDB" id="A0A5B8MBY1"/>
<sequence>MGSSEYLMKVQNLSNAETAGISQPQTLAQKLRYELEAEQEEELDALQEKLGELYSSIEGAEDSSKYLTYNVVRSKTYDKSGPKLITMQAAEKLFLANPEQAKLLPATATPSEPPESKTEKPMPCYEENLNDID</sequence>
<gene>
    <name evidence="3" type="ORF">A3770_01p04640</name>
</gene>
<proteinExistence type="predicted"/>
<protein>
    <submittedName>
        <fullName evidence="3">Uncharacterized protein</fullName>
    </submittedName>
</protein>
<evidence type="ECO:0000313" key="4">
    <source>
        <dbReference type="Proteomes" id="UP000316726"/>
    </source>
</evidence>
<keyword evidence="4" id="KW-1185">Reference proteome</keyword>
<organism evidence="3 4">
    <name type="scientific">Chloropicon primus</name>
    <dbReference type="NCBI Taxonomy" id="1764295"/>
    <lineage>
        <taxon>Eukaryota</taxon>
        <taxon>Viridiplantae</taxon>
        <taxon>Chlorophyta</taxon>
        <taxon>Chloropicophyceae</taxon>
        <taxon>Chloropicales</taxon>
        <taxon>Chloropicaceae</taxon>
        <taxon>Chloropicon</taxon>
    </lineage>
</organism>
<reference evidence="3 4" key="1">
    <citation type="submission" date="2018-07" db="EMBL/GenBank/DDBJ databases">
        <title>The complete nuclear genome of the prasinophyte Chloropicon primus (CCMP1205).</title>
        <authorList>
            <person name="Pombert J.-F."/>
            <person name="Otis C."/>
            <person name="Turmel M."/>
            <person name="Lemieux C."/>
        </authorList>
    </citation>
    <scope>NUCLEOTIDE SEQUENCE [LARGE SCALE GENOMIC DNA]</scope>
    <source>
        <strain evidence="3 4">CCMP1205</strain>
    </source>
</reference>
<keyword evidence="1" id="KW-0175">Coiled coil</keyword>
<feature type="coiled-coil region" evidence="1">
    <location>
        <begin position="28"/>
        <end position="63"/>
    </location>
</feature>
<feature type="region of interest" description="Disordered" evidence="2">
    <location>
        <begin position="104"/>
        <end position="133"/>
    </location>
</feature>
<evidence type="ECO:0000313" key="3">
    <source>
        <dbReference type="EMBL" id="QDZ17946.1"/>
    </source>
</evidence>
<name>A0A5B8MBY1_9CHLO</name>
<evidence type="ECO:0000256" key="1">
    <source>
        <dbReference type="SAM" id="Coils"/>
    </source>
</evidence>